<dbReference type="InterPro" id="IPR054353">
    <property type="entry name" value="IstA-like_C"/>
</dbReference>
<dbReference type="OrthoDB" id="3193769at2"/>
<evidence type="ECO:0000313" key="4">
    <source>
        <dbReference type="Proteomes" id="UP000198571"/>
    </source>
</evidence>
<dbReference type="NCBIfam" id="NF033546">
    <property type="entry name" value="transpos_IS21"/>
    <property type="match status" value="1"/>
</dbReference>
<reference evidence="4" key="1">
    <citation type="submission" date="2016-10" db="EMBL/GenBank/DDBJ databases">
        <authorList>
            <person name="Varghese N."/>
            <person name="Submissions S."/>
        </authorList>
    </citation>
    <scope>NUCLEOTIDE SEQUENCE [LARGE SCALE GENOMIC DNA]</scope>
    <source>
        <strain evidence="4">S9</strain>
    </source>
</reference>
<dbReference type="InterPro" id="IPR012337">
    <property type="entry name" value="RNaseH-like_sf"/>
</dbReference>
<comment type="similarity">
    <text evidence="1">Belongs to the transposase IS21/IS408/IS1162 family.</text>
</comment>
<dbReference type="EMBL" id="FOGT01000035">
    <property type="protein sequence ID" value="SES43353.1"/>
    <property type="molecule type" value="Genomic_DNA"/>
</dbReference>
<gene>
    <name evidence="3" type="ORF">SAMN05518684_1351</name>
</gene>
<sequence length="515" mass="59531">MVNCRKILDLHFEGMSQRTISAGTGHSRNTVASVVQAAKARGIQSLDDVMTDAWLNDFLFPEKQAIEKGYYPVDWERVHKELQKKNVTLKLLHLEYATEAREGKKIPYAYRTFTEKYGNYAKKYKTTMPVRRKPGEIMEVDWAGSTLSIQDRATGEKIPAYVFIATLPYSQYSYVEAFIDMKSQNWLTAHIHALEYFGGVPETMVPDNLKTGVTKPLRGEPILQEAYRELADYYHTVVVPSRVRKPKDKASVEGTVGYISRQIIAALRHYPFFHLEDLNHHISHKLEEINTTAFQKRPGSRKEVFEEEEKPYLRPLPRTRYKLTEWKTAKVQPNYHIQVDRMYYSVPYEYIREQVEIRLTPDLLEFYFKDVRIASHKRLKGDIGQYSTSVEHMPDHHRLYLDHNPENNRAWAKTIGPSTEKFVDLMLEQNAEKKALSILSVLRNIAEKYDPITLEKSADTLLTISSNPTLSVLKSILDRQTKRIPPESSGGKPKNMANDYGFVRGAAYFGKERSK</sequence>
<dbReference type="PROSITE" id="PS50994">
    <property type="entry name" value="INTEGRASE"/>
    <property type="match status" value="1"/>
</dbReference>
<dbReference type="PANTHER" id="PTHR35004:SF8">
    <property type="entry name" value="TRANSPOSASE RV3428C-RELATED"/>
    <property type="match status" value="1"/>
</dbReference>
<dbReference type="Gene3D" id="3.30.420.10">
    <property type="entry name" value="Ribonuclease H-like superfamily/Ribonuclease H"/>
    <property type="match status" value="1"/>
</dbReference>
<dbReference type="GO" id="GO:0003676">
    <property type="term" value="F:nucleic acid binding"/>
    <property type="evidence" value="ECO:0007669"/>
    <property type="project" value="InterPro"/>
</dbReference>
<accession>A0A1H9XCH3</accession>
<dbReference type="Pfam" id="PF22483">
    <property type="entry name" value="Mu-transpos_C_2"/>
    <property type="match status" value="1"/>
</dbReference>
<evidence type="ECO:0000259" key="2">
    <source>
        <dbReference type="PROSITE" id="PS50994"/>
    </source>
</evidence>
<dbReference type="PANTHER" id="PTHR35004">
    <property type="entry name" value="TRANSPOSASE RV3428C-RELATED"/>
    <property type="match status" value="1"/>
</dbReference>
<organism evidence="3 4">
    <name type="scientific">Salipaludibacillus aurantiacus</name>
    <dbReference type="NCBI Taxonomy" id="1601833"/>
    <lineage>
        <taxon>Bacteria</taxon>
        <taxon>Bacillati</taxon>
        <taxon>Bacillota</taxon>
        <taxon>Bacilli</taxon>
        <taxon>Bacillales</taxon>
        <taxon>Bacillaceae</taxon>
    </lineage>
</organism>
<protein>
    <submittedName>
        <fullName evidence="3">Transposase</fullName>
    </submittedName>
</protein>
<dbReference type="Proteomes" id="UP000198571">
    <property type="component" value="Unassembled WGS sequence"/>
</dbReference>
<dbReference type="AlphaFoldDB" id="A0A1H9XCH3"/>
<feature type="domain" description="Integrase catalytic" evidence="2">
    <location>
        <begin position="130"/>
        <end position="310"/>
    </location>
</feature>
<dbReference type="InterPro" id="IPR036397">
    <property type="entry name" value="RNaseH_sf"/>
</dbReference>
<dbReference type="STRING" id="1601833.SAMN05518684_1351"/>
<evidence type="ECO:0000313" key="3">
    <source>
        <dbReference type="EMBL" id="SES43353.1"/>
    </source>
</evidence>
<dbReference type="GO" id="GO:0015074">
    <property type="term" value="P:DNA integration"/>
    <property type="evidence" value="ECO:0007669"/>
    <property type="project" value="InterPro"/>
</dbReference>
<dbReference type="InterPro" id="IPR001584">
    <property type="entry name" value="Integrase_cat-core"/>
</dbReference>
<evidence type="ECO:0000256" key="1">
    <source>
        <dbReference type="ARBA" id="ARBA00009277"/>
    </source>
</evidence>
<proteinExistence type="inferred from homology"/>
<name>A0A1H9XCH3_9BACI</name>
<keyword evidence="4" id="KW-1185">Reference proteome</keyword>
<dbReference type="SUPFAM" id="SSF53098">
    <property type="entry name" value="Ribonuclease H-like"/>
    <property type="match status" value="1"/>
</dbReference>